<reference evidence="3 4" key="1">
    <citation type="journal article" date="2014" name="Int. J. Syst. Evol. Microbiol.">
        <title>Complete genome sequence of Corynebacterium casei LMG S-19264T (=DSM 44701T), isolated from a smear-ripened cheese.</title>
        <authorList>
            <consortium name="US DOE Joint Genome Institute (JGI-PGF)"/>
            <person name="Walter F."/>
            <person name="Albersmeier A."/>
            <person name="Kalinowski J."/>
            <person name="Ruckert C."/>
        </authorList>
    </citation>
    <scope>NUCLEOTIDE SEQUENCE [LARGE SCALE GENOMIC DNA]</scope>
    <source>
        <strain evidence="3 4">CGMCC 1.15295</strain>
    </source>
</reference>
<feature type="domain" description="Macroglobulin" evidence="2">
    <location>
        <begin position="45"/>
        <end position="128"/>
    </location>
</feature>
<organism evidence="3 4">
    <name type="scientific">Aquaticitalea lipolytica</name>
    <dbReference type="NCBI Taxonomy" id="1247562"/>
    <lineage>
        <taxon>Bacteria</taxon>
        <taxon>Pseudomonadati</taxon>
        <taxon>Bacteroidota</taxon>
        <taxon>Flavobacteriia</taxon>
        <taxon>Flavobacteriales</taxon>
        <taxon>Flavobacteriaceae</taxon>
        <taxon>Aquaticitalea</taxon>
    </lineage>
</organism>
<keyword evidence="4" id="KW-1185">Reference proteome</keyword>
<comment type="caution">
    <text evidence="3">The sequence shown here is derived from an EMBL/GenBank/DDBJ whole genome shotgun (WGS) entry which is preliminary data.</text>
</comment>
<keyword evidence="1" id="KW-0732">Signal</keyword>
<feature type="chain" id="PRO_5035163744" description="Macroglobulin domain-containing protein" evidence="1">
    <location>
        <begin position="21"/>
        <end position="808"/>
    </location>
</feature>
<dbReference type="InterPro" id="IPR002890">
    <property type="entry name" value="MG2"/>
</dbReference>
<sequence>MKSVYLIIFASLFLITPLIAQNTASKKEALQNAYSSYFNAERETIYLHFNKNIYLTKEPIWFKGYVFDKKNGIPFFNTTNVFVALYDSKGKEIDNKLFFAQKGVFTGSFDINDNLETGEYTVRAYTNWMNNFKEDESYTSYPIQIINPNSTTAEAAQLTKPSYDLQFLPEGGYCISDVTNTIGFKIINCEAEGIDIEGVIVNSKNIEVANFKSNAFGLGKFDLLMVKDEVYTAKYIINKIDYTTKLPKSKNEGFTISINNYTNASVTYINLKTNKETLQKEAGKIYYLAINQNEKSSVVEIEINNLKETNTIPIQTSNLVSGVNTITFFDDQLNPLLERLIFNYDEALFIKSSLYTTKNNNDSIPINLKTTTKNNIPISANLSVAILPKESIAYTKKEEIISAFLIAPYIKGYIQNPYYYFSNVDRLKKYDLDLLLLTQGWSKYNWDNIKNGAQELTHSFDAGLSIKGIANIPKTNRVGYTVQMFSIPNRLNEQAFIDEKNNFYFNNYFLKDSAQVNISVLRDGVKVNSIKPFTEIVNNNKALVNHPFKTKNHCEFKSETIYENQTSIAGTFANAGQVLDTVSLSYIRIKDTDELENEKSYIANVYSKGIKIDSITKRYYNYVSDIINANGFVVDQLEGAGQVRIKNRNPVSFLASNEPLLIIDDVNYDRNYDIIYNMNLEEIDEIFIDPNGNGYGSRGSAGIIRIYKKKGVKNKTTYQNNSANEVIINGGFSVEKEYYIPEFYALSKSNFLRYGSINWKSNIETDANGNATYNIFNTNINEVVVIIQGFTEDGKLISEIKEVQLINQ</sequence>
<dbReference type="RefSeq" id="WP_188604995.1">
    <property type="nucleotide sequence ID" value="NZ_BMIC01000001.1"/>
</dbReference>
<dbReference type="EMBL" id="BMIC01000001">
    <property type="protein sequence ID" value="GFZ80005.1"/>
    <property type="molecule type" value="Genomic_DNA"/>
</dbReference>
<dbReference type="Gene3D" id="2.60.40.1930">
    <property type="match status" value="1"/>
</dbReference>
<accession>A0A8J2XFP9</accession>
<evidence type="ECO:0000259" key="2">
    <source>
        <dbReference type="Pfam" id="PF01835"/>
    </source>
</evidence>
<dbReference type="AlphaFoldDB" id="A0A8J2XFP9"/>
<dbReference type="Pfam" id="PF01835">
    <property type="entry name" value="MG2"/>
    <property type="match status" value="1"/>
</dbReference>
<evidence type="ECO:0000313" key="4">
    <source>
        <dbReference type="Proteomes" id="UP000598120"/>
    </source>
</evidence>
<dbReference type="Proteomes" id="UP000598120">
    <property type="component" value="Unassembled WGS sequence"/>
</dbReference>
<evidence type="ECO:0000313" key="3">
    <source>
        <dbReference type="EMBL" id="GFZ80005.1"/>
    </source>
</evidence>
<dbReference type="GO" id="GO:0004866">
    <property type="term" value="F:endopeptidase inhibitor activity"/>
    <property type="evidence" value="ECO:0007669"/>
    <property type="project" value="InterPro"/>
</dbReference>
<protein>
    <recommendedName>
        <fullName evidence="2">Macroglobulin domain-containing protein</fullName>
    </recommendedName>
</protein>
<evidence type="ECO:0000256" key="1">
    <source>
        <dbReference type="SAM" id="SignalP"/>
    </source>
</evidence>
<feature type="signal peptide" evidence="1">
    <location>
        <begin position="1"/>
        <end position="20"/>
    </location>
</feature>
<proteinExistence type="predicted"/>
<gene>
    <name evidence="3" type="ORF">GCM10011531_07510</name>
</gene>
<name>A0A8J2XFP9_9FLAO</name>